<reference evidence="3 4" key="1">
    <citation type="submission" date="2020-02" db="EMBL/GenBank/DDBJ databases">
        <title>Whole-genome sequencing and comparative analysis of the genomes of Bacteroides thetaiotaomicron and Escherichia coli isolated from a healthy resident in Vietnam.</title>
        <authorList>
            <person name="Mohsin M."/>
            <person name="Tanaka K."/>
            <person name="Kawahara R."/>
            <person name="Kondo S."/>
            <person name="Noguchi H."/>
            <person name="Motooka D."/>
            <person name="Nakamura S."/>
            <person name="Khong D.T."/>
            <person name="Nguyen T.N."/>
            <person name="Tran H.T."/>
            <person name="Yamamoto Y."/>
        </authorList>
    </citation>
    <scope>NUCLEOTIDE SEQUENCE [LARGE SCALE GENOMIC DNA]</scope>
    <source>
        <strain evidence="3 4">F9-2</strain>
    </source>
</reference>
<evidence type="ECO:0000313" key="3">
    <source>
        <dbReference type="EMBL" id="BCA50111.1"/>
    </source>
</evidence>
<dbReference type="InterPro" id="IPR042278">
    <property type="entry name" value="Mfa-like_1_N"/>
</dbReference>
<gene>
    <name evidence="3" type="ORF">BatF92_20530</name>
</gene>
<evidence type="ECO:0000313" key="4">
    <source>
        <dbReference type="Proteomes" id="UP000500882"/>
    </source>
</evidence>
<dbReference type="PROSITE" id="PS51257">
    <property type="entry name" value="PROKAR_LIPOPROTEIN"/>
    <property type="match status" value="1"/>
</dbReference>
<feature type="region of interest" description="Disordered" evidence="1">
    <location>
        <begin position="48"/>
        <end position="71"/>
    </location>
</feature>
<dbReference type="Gene3D" id="2.60.40.2620">
    <property type="entry name" value="Fimbrillin-like"/>
    <property type="match status" value="1"/>
</dbReference>
<feature type="chain" id="PRO_5025358096" description="Fimbrillin family protein" evidence="2">
    <location>
        <begin position="27"/>
        <end position="510"/>
    </location>
</feature>
<dbReference type="AlphaFoldDB" id="A0A679H815"/>
<evidence type="ECO:0000256" key="2">
    <source>
        <dbReference type="SAM" id="SignalP"/>
    </source>
</evidence>
<dbReference type="Proteomes" id="UP000500882">
    <property type="component" value="Chromosome"/>
</dbReference>
<protein>
    <recommendedName>
        <fullName evidence="5">Fimbrillin family protein</fullName>
    </recommendedName>
</protein>
<feature type="signal peptide" evidence="2">
    <location>
        <begin position="1"/>
        <end position="26"/>
    </location>
</feature>
<organism evidence="3 4">
    <name type="scientific">Bacteroides thetaiotaomicron</name>
    <dbReference type="NCBI Taxonomy" id="818"/>
    <lineage>
        <taxon>Bacteria</taxon>
        <taxon>Pseudomonadati</taxon>
        <taxon>Bacteroidota</taxon>
        <taxon>Bacteroidia</taxon>
        <taxon>Bacteroidales</taxon>
        <taxon>Bacteroidaceae</taxon>
        <taxon>Bacteroides</taxon>
    </lineage>
</organism>
<name>A0A679H815_BACT4</name>
<evidence type="ECO:0008006" key="5">
    <source>
        <dbReference type="Google" id="ProtNLM"/>
    </source>
</evidence>
<keyword evidence="2" id="KW-0732">Signal</keyword>
<proteinExistence type="predicted"/>
<dbReference type="CDD" id="cd13120">
    <property type="entry name" value="BF2867_like_N"/>
    <property type="match status" value="1"/>
</dbReference>
<evidence type="ECO:0000256" key="1">
    <source>
        <dbReference type="SAM" id="MobiDB-lite"/>
    </source>
</evidence>
<accession>A0A679H815</accession>
<dbReference type="Gene3D" id="2.60.40.3570">
    <property type="match status" value="1"/>
</dbReference>
<dbReference type="EMBL" id="AP022660">
    <property type="protein sequence ID" value="BCA50111.1"/>
    <property type="molecule type" value="Genomic_DNA"/>
</dbReference>
<sequence>MKFMKEYLTGISLCAALLLAGGCSNENDMTNSNGNPVPLTVRATAGSFEEVPETGKSDAPATRTPTEDGNTTTFATGDAIGIFAIKDGAIVDGISNSKLTYSEGADGAAGSWNPEEGTALYWYEGVSYVAYYPYTDGITINATKTTDEIIASLGGNGKLQPAADQSAADGSAYTASDLMTASATSADITTNTSGERFLSLKFTHRFSLLVLVPRISEYIAPAGATYTYWGTTADNHANSVTLNGIIPYRMADGSFRAIVPPTTTASTLHGNYKDEAGRMVNFRSTPYSSGFTSGGCYTLTVTRSQPGVTPERKVAVGDFYMQNGMIVAGSKETLTAEEKVNCIGIVFKVGTGNQDKVSHYDGKLTAIQGYAVSLGQTSESWGAASRRWTGTSWAEYFGYIYTKNMLAAMAEGYSFPACKWCVEYTPKPTGVTSGWHFPSNMPVADFTSNAATLNTYLNKVGGTIISGWYITSTEATSEGENYCTLKQPNDGTTYKIGKGERRNVRAILTF</sequence>